<dbReference type="InterPro" id="IPR003675">
    <property type="entry name" value="Rce1/LyrA-like_dom"/>
</dbReference>
<dbReference type="PIRSF" id="PIRSF026622">
    <property type="entry name" value="Proteas_026622"/>
    <property type="match status" value="1"/>
</dbReference>
<dbReference type="GO" id="GO:0080120">
    <property type="term" value="P:CAAX-box protein maturation"/>
    <property type="evidence" value="ECO:0007669"/>
    <property type="project" value="UniProtKB-ARBA"/>
</dbReference>
<dbReference type="Proteomes" id="UP000199546">
    <property type="component" value="Unassembled WGS sequence"/>
</dbReference>
<feature type="transmembrane region" description="Helical" evidence="1">
    <location>
        <begin position="186"/>
        <end position="206"/>
    </location>
</feature>
<dbReference type="EMBL" id="FPBA01000015">
    <property type="protein sequence ID" value="SFT88815.1"/>
    <property type="molecule type" value="Genomic_DNA"/>
</dbReference>
<keyword evidence="1" id="KW-0812">Transmembrane</keyword>
<evidence type="ECO:0000313" key="3">
    <source>
        <dbReference type="EMBL" id="SFT88815.1"/>
    </source>
</evidence>
<gene>
    <name evidence="3" type="ORF">SAMN05660657_03714</name>
</gene>
<protein>
    <submittedName>
        <fullName evidence="3">CAAX protease self-immunity</fullName>
    </submittedName>
</protein>
<proteinExistence type="predicted"/>
<dbReference type="InterPro" id="IPR015837">
    <property type="entry name" value="UCP026622_CAAX_protease"/>
</dbReference>
<dbReference type="AlphaFoldDB" id="A0A1I7BNR6"/>
<feature type="transmembrane region" description="Helical" evidence="1">
    <location>
        <begin position="12"/>
        <end position="33"/>
    </location>
</feature>
<evidence type="ECO:0000256" key="1">
    <source>
        <dbReference type="SAM" id="Phobius"/>
    </source>
</evidence>
<dbReference type="STRING" id="1296565.SAMN05660657_03714"/>
<accession>A0A1I7BNR6</accession>
<dbReference type="Pfam" id="PF02517">
    <property type="entry name" value="Rce1-like"/>
    <property type="match status" value="1"/>
</dbReference>
<keyword evidence="4" id="KW-1185">Reference proteome</keyword>
<dbReference type="GO" id="GO:0004175">
    <property type="term" value="F:endopeptidase activity"/>
    <property type="evidence" value="ECO:0007669"/>
    <property type="project" value="UniProtKB-ARBA"/>
</dbReference>
<feature type="domain" description="CAAX prenyl protease 2/Lysostaphin resistance protein A-like" evidence="2">
    <location>
        <begin position="120"/>
        <end position="225"/>
    </location>
</feature>
<feature type="transmembrane region" description="Helical" evidence="1">
    <location>
        <begin position="78"/>
        <end position="99"/>
    </location>
</feature>
<keyword evidence="3" id="KW-0645">Protease</keyword>
<feature type="transmembrane region" description="Helical" evidence="1">
    <location>
        <begin position="213"/>
        <end position="234"/>
    </location>
</feature>
<reference evidence="4" key="1">
    <citation type="submission" date="2016-10" db="EMBL/GenBank/DDBJ databases">
        <authorList>
            <person name="Varghese N."/>
            <person name="Submissions S."/>
        </authorList>
    </citation>
    <scope>NUCLEOTIDE SEQUENCE [LARGE SCALE GENOMIC DNA]</scope>
    <source>
        <strain evidence="4">DSM 46136</strain>
    </source>
</reference>
<name>A0A1I7BNR6_9ACTN</name>
<dbReference type="RefSeq" id="WP_245784815.1">
    <property type="nucleotide sequence ID" value="NZ_FPBA01000015.1"/>
</dbReference>
<evidence type="ECO:0000259" key="2">
    <source>
        <dbReference type="Pfam" id="PF02517"/>
    </source>
</evidence>
<keyword evidence="3" id="KW-0378">Hydrolase</keyword>
<organism evidence="3 4">
    <name type="scientific">Geodermatophilus amargosae</name>
    <dbReference type="NCBI Taxonomy" id="1296565"/>
    <lineage>
        <taxon>Bacteria</taxon>
        <taxon>Bacillati</taxon>
        <taxon>Actinomycetota</taxon>
        <taxon>Actinomycetes</taxon>
        <taxon>Geodermatophilales</taxon>
        <taxon>Geodermatophilaceae</taxon>
        <taxon>Geodermatophilus</taxon>
    </lineage>
</organism>
<dbReference type="GO" id="GO:0006508">
    <property type="term" value="P:proteolysis"/>
    <property type="evidence" value="ECO:0007669"/>
    <property type="project" value="UniProtKB-KW"/>
</dbReference>
<evidence type="ECO:0000313" key="4">
    <source>
        <dbReference type="Proteomes" id="UP000199546"/>
    </source>
</evidence>
<keyword evidence="1" id="KW-1133">Transmembrane helix</keyword>
<keyword evidence="1" id="KW-0472">Membrane</keyword>
<sequence>MDDRAPGRRRLVLLTAGLCVGLVAWNNVVVPSLPGRPASAVTANAAATALLLATARWVGLSWDELGLGRRRLPAGARWGGVCAALVLTAYAVALGTPVLRPLLADARVEDLSGAQVAVRALVRVPLGTVVWEEVAFRGVLLAAACRVLPLPAATALSCAVFGLWHVRPALSGLAANGVASGLPGTGTAVLLTCLWTAAAGLLFTWLRLRSGSLLAPALLHLATNSLGVLAAAAASRAG</sequence>
<feature type="transmembrane region" description="Helical" evidence="1">
    <location>
        <begin position="39"/>
        <end position="58"/>
    </location>
</feature>